<dbReference type="RefSeq" id="WP_076450090.1">
    <property type="nucleotide sequence ID" value="NZ_FTOQ01000015.1"/>
</dbReference>
<gene>
    <name evidence="2" type="ORF">SAMN05421759_11574</name>
</gene>
<dbReference type="AlphaFoldDB" id="A0A1N7PGM6"/>
<reference evidence="3" key="1">
    <citation type="submission" date="2017-01" db="EMBL/GenBank/DDBJ databases">
        <authorList>
            <person name="Varghese N."/>
            <person name="Submissions S."/>
        </authorList>
    </citation>
    <scope>NUCLEOTIDE SEQUENCE [LARGE SCALE GENOMIC DNA]</scope>
    <source>
        <strain evidence="3">DSM 29430</strain>
    </source>
</reference>
<organism evidence="2 3">
    <name type="scientific">Roseivivax lentus</name>
    <dbReference type="NCBI Taxonomy" id="633194"/>
    <lineage>
        <taxon>Bacteria</taxon>
        <taxon>Pseudomonadati</taxon>
        <taxon>Pseudomonadota</taxon>
        <taxon>Alphaproteobacteria</taxon>
        <taxon>Rhodobacterales</taxon>
        <taxon>Roseobacteraceae</taxon>
        <taxon>Roseivivax</taxon>
    </lineage>
</organism>
<accession>A0A1N7PGM6</accession>
<evidence type="ECO:0000256" key="1">
    <source>
        <dbReference type="SAM" id="SignalP"/>
    </source>
</evidence>
<feature type="signal peptide" evidence="1">
    <location>
        <begin position="1"/>
        <end position="23"/>
    </location>
</feature>
<dbReference type="OrthoDB" id="7851400at2"/>
<dbReference type="InterPro" id="IPR023346">
    <property type="entry name" value="Lysozyme-like_dom_sf"/>
</dbReference>
<dbReference type="SUPFAM" id="SSF53955">
    <property type="entry name" value="Lysozyme-like"/>
    <property type="match status" value="1"/>
</dbReference>
<protein>
    <submittedName>
        <fullName evidence="2">Muramidase (Phage lambda lysozyme)</fullName>
    </submittedName>
</protein>
<evidence type="ECO:0000313" key="3">
    <source>
        <dbReference type="Proteomes" id="UP000186684"/>
    </source>
</evidence>
<dbReference type="Proteomes" id="UP000186684">
    <property type="component" value="Unassembled WGS sequence"/>
</dbReference>
<name>A0A1N7PGM6_9RHOB</name>
<dbReference type="EMBL" id="FTOQ01000015">
    <property type="protein sequence ID" value="SIT09728.1"/>
    <property type="molecule type" value="Genomic_DNA"/>
</dbReference>
<dbReference type="STRING" id="633194.SAMN05421759_11574"/>
<feature type="chain" id="PRO_5013043323" evidence="1">
    <location>
        <begin position="24"/>
        <end position="239"/>
    </location>
</feature>
<keyword evidence="3" id="KW-1185">Reference proteome</keyword>
<sequence>MFAALRHLLLTLVLACLALPALANGLPLSSGLFAARAPLFDGAGGSDPAAARAPGSLFADQQGTSLFRQVARAAPLSAWGGGAAARLRHLIADAEAGSRGYDAVQYGARIRPDHPPSQMTIAEIYAWIDRTPGQPHAIGRYQFIPPTLRRLVRVLRIDPATQFSPAVQDRLADQLLEEAGFSDLQRGAQTTEAFMHNLAKIWAGLPTASGKSYYEGYAGNKATMSWDEFRDRMDAIFAS</sequence>
<evidence type="ECO:0000313" key="2">
    <source>
        <dbReference type="EMBL" id="SIT09728.1"/>
    </source>
</evidence>
<keyword evidence="1" id="KW-0732">Signal</keyword>
<dbReference type="Gene3D" id="1.10.530.10">
    <property type="match status" value="1"/>
</dbReference>
<proteinExistence type="predicted"/>